<name>A0ABQ0PYK0_9PROT</name>
<reference evidence="2" key="1">
    <citation type="submission" date="2013-04" db="EMBL/GenBank/DDBJ databases">
        <title>The genome sequencing project of 58 acetic acid bacteria.</title>
        <authorList>
            <person name="Okamoto-Kainuma A."/>
            <person name="Ishikawa M."/>
            <person name="Umino S."/>
            <person name="Koizumi Y."/>
            <person name="Shiwa Y."/>
            <person name="Yoshikawa H."/>
            <person name="Matsutani M."/>
            <person name="Matsushita K."/>
        </authorList>
    </citation>
    <scope>NUCLEOTIDE SEQUENCE</scope>
    <source>
        <strain evidence="2">NRIC 0535</strain>
    </source>
</reference>
<dbReference type="CDD" id="cd06259">
    <property type="entry name" value="YdcF-like"/>
    <property type="match status" value="1"/>
</dbReference>
<gene>
    <name evidence="2" type="ORF">AA0535_0602</name>
</gene>
<dbReference type="Pfam" id="PF02698">
    <property type="entry name" value="DUF218"/>
    <property type="match status" value="1"/>
</dbReference>
<keyword evidence="3" id="KW-1185">Reference proteome</keyword>
<dbReference type="InterPro" id="IPR003848">
    <property type="entry name" value="DUF218"/>
</dbReference>
<comment type="caution">
    <text evidence="2">The sequence shown here is derived from an EMBL/GenBank/DDBJ whole genome shotgun (WGS) entry which is preliminary data.</text>
</comment>
<dbReference type="EMBL" id="BAPV01000004">
    <property type="protein sequence ID" value="GBQ84825.1"/>
    <property type="molecule type" value="Genomic_DNA"/>
</dbReference>
<dbReference type="PANTHER" id="PTHR30336:SF20">
    <property type="entry name" value="DUF218 DOMAIN-CONTAINING PROTEIN"/>
    <property type="match status" value="1"/>
</dbReference>
<dbReference type="InterPro" id="IPR014729">
    <property type="entry name" value="Rossmann-like_a/b/a_fold"/>
</dbReference>
<dbReference type="PANTHER" id="PTHR30336">
    <property type="entry name" value="INNER MEMBRANE PROTEIN, PROBABLE PERMEASE"/>
    <property type="match status" value="1"/>
</dbReference>
<accession>A0ABQ0PYK0</accession>
<evidence type="ECO:0000313" key="3">
    <source>
        <dbReference type="Proteomes" id="UP001062776"/>
    </source>
</evidence>
<sequence length="188" mass="20517">MARFALIILAFVLIALVADIGVIFINGFSMPSDEASVAVILGNEVYADGTPSPRLQARLDQGELLYQTGKVKRIIVSGGVEENGLSEAQVMARYLSAHGVPSDVIAMDDTGRNTHLSAVALSKMLSRETPIIVVSQWFHIARTELAMRQCHFTRISGAAPHYIDARDIYSLLRETLALPYYAVTHKGC</sequence>
<feature type="domain" description="DUF218" evidence="1">
    <location>
        <begin position="37"/>
        <end position="156"/>
    </location>
</feature>
<organism evidence="2 3">
    <name type="scientific">Asaia krungthepensis NRIC 0535</name>
    <dbReference type="NCBI Taxonomy" id="1307925"/>
    <lineage>
        <taxon>Bacteria</taxon>
        <taxon>Pseudomonadati</taxon>
        <taxon>Pseudomonadota</taxon>
        <taxon>Alphaproteobacteria</taxon>
        <taxon>Acetobacterales</taxon>
        <taxon>Acetobacteraceae</taxon>
        <taxon>Asaia</taxon>
    </lineage>
</organism>
<evidence type="ECO:0000313" key="2">
    <source>
        <dbReference type="EMBL" id="GBQ84825.1"/>
    </source>
</evidence>
<proteinExistence type="predicted"/>
<dbReference type="RefSeq" id="WP_264814428.1">
    <property type="nucleotide sequence ID" value="NZ_BAPV01000004.1"/>
</dbReference>
<protein>
    <recommendedName>
        <fullName evidence="1">DUF218 domain-containing protein</fullName>
    </recommendedName>
</protein>
<dbReference type="Proteomes" id="UP001062776">
    <property type="component" value="Unassembled WGS sequence"/>
</dbReference>
<evidence type="ECO:0000259" key="1">
    <source>
        <dbReference type="Pfam" id="PF02698"/>
    </source>
</evidence>
<dbReference type="Gene3D" id="3.40.50.620">
    <property type="entry name" value="HUPs"/>
    <property type="match status" value="1"/>
</dbReference>
<dbReference type="InterPro" id="IPR051599">
    <property type="entry name" value="Cell_Envelope_Assoc"/>
</dbReference>